<comment type="caution">
    <text evidence="2">The sequence shown here is derived from an EMBL/GenBank/DDBJ whole genome shotgun (WGS) entry which is preliminary data.</text>
</comment>
<dbReference type="CDD" id="cd00158">
    <property type="entry name" value="RHOD"/>
    <property type="match status" value="1"/>
</dbReference>
<dbReference type="OrthoDB" id="9770030at2"/>
<sequence>MDLGAKNRSSFQPSAMSVEEVRLALSGSVRCYIYDCNPLRRFEKHRIPGSARLDPGRYTESELPADKNAFVLFYCLEVRCSASLTAARRAMEMGYENAAYMPEGINGWLEAGLQVESGSIAELQVETGSE</sequence>
<name>A0A398CNA2_9BACL</name>
<keyword evidence="3" id="KW-1185">Reference proteome</keyword>
<dbReference type="AlphaFoldDB" id="A0A398CNA2"/>
<dbReference type="PROSITE" id="PS50206">
    <property type="entry name" value="RHODANESE_3"/>
    <property type="match status" value="1"/>
</dbReference>
<dbReference type="EMBL" id="QXJM01000032">
    <property type="protein sequence ID" value="RIE03710.1"/>
    <property type="molecule type" value="Genomic_DNA"/>
</dbReference>
<dbReference type="Gene3D" id="3.40.250.10">
    <property type="entry name" value="Rhodanese-like domain"/>
    <property type="match status" value="1"/>
</dbReference>
<dbReference type="InterPro" id="IPR001763">
    <property type="entry name" value="Rhodanese-like_dom"/>
</dbReference>
<dbReference type="SUPFAM" id="SSF52821">
    <property type="entry name" value="Rhodanese/Cell cycle control phosphatase"/>
    <property type="match status" value="1"/>
</dbReference>
<evidence type="ECO:0000313" key="3">
    <source>
        <dbReference type="Proteomes" id="UP000266340"/>
    </source>
</evidence>
<feature type="domain" description="Rhodanese" evidence="1">
    <location>
        <begin position="35"/>
        <end position="117"/>
    </location>
</feature>
<accession>A0A398CNA2</accession>
<evidence type="ECO:0000313" key="2">
    <source>
        <dbReference type="EMBL" id="RIE03710.1"/>
    </source>
</evidence>
<evidence type="ECO:0000259" key="1">
    <source>
        <dbReference type="PROSITE" id="PS50206"/>
    </source>
</evidence>
<reference evidence="2 3" key="1">
    <citation type="submission" date="2018-09" db="EMBL/GenBank/DDBJ databases">
        <title>Cohnella cavernae sp. nov., isolated from a karst cave.</title>
        <authorList>
            <person name="Zhu H."/>
        </authorList>
    </citation>
    <scope>NUCLEOTIDE SEQUENCE [LARGE SCALE GENOMIC DNA]</scope>
    <source>
        <strain evidence="2 3">K2E09-144</strain>
    </source>
</reference>
<dbReference type="SMART" id="SM00450">
    <property type="entry name" value="RHOD"/>
    <property type="match status" value="1"/>
</dbReference>
<dbReference type="Proteomes" id="UP000266340">
    <property type="component" value="Unassembled WGS sequence"/>
</dbReference>
<dbReference type="Pfam" id="PF00581">
    <property type="entry name" value="Rhodanese"/>
    <property type="match status" value="1"/>
</dbReference>
<organism evidence="2 3">
    <name type="scientific">Cohnella faecalis</name>
    <dbReference type="NCBI Taxonomy" id="2315694"/>
    <lineage>
        <taxon>Bacteria</taxon>
        <taxon>Bacillati</taxon>
        <taxon>Bacillota</taxon>
        <taxon>Bacilli</taxon>
        <taxon>Bacillales</taxon>
        <taxon>Paenibacillaceae</taxon>
        <taxon>Cohnella</taxon>
    </lineage>
</organism>
<protein>
    <recommendedName>
        <fullName evidence="1">Rhodanese domain-containing protein</fullName>
    </recommendedName>
</protein>
<proteinExistence type="predicted"/>
<dbReference type="RefSeq" id="WP_119149099.1">
    <property type="nucleotide sequence ID" value="NZ_JBHSOV010000021.1"/>
</dbReference>
<dbReference type="InterPro" id="IPR036873">
    <property type="entry name" value="Rhodanese-like_dom_sf"/>
</dbReference>
<gene>
    <name evidence="2" type="ORF">D3H35_10465</name>
</gene>